<organism evidence="2 3">
    <name type="scientific">Arenibacter troitsensis</name>
    <dbReference type="NCBI Taxonomy" id="188872"/>
    <lineage>
        <taxon>Bacteria</taxon>
        <taxon>Pseudomonadati</taxon>
        <taxon>Bacteroidota</taxon>
        <taxon>Flavobacteriia</taxon>
        <taxon>Flavobacteriales</taxon>
        <taxon>Flavobacteriaceae</taxon>
        <taxon>Arenibacter</taxon>
    </lineage>
</organism>
<evidence type="ECO:0000256" key="1">
    <source>
        <dbReference type="SAM" id="SignalP"/>
    </source>
</evidence>
<evidence type="ECO:0000313" key="2">
    <source>
        <dbReference type="EMBL" id="SMG26455.1"/>
    </source>
</evidence>
<dbReference type="OrthoDB" id="1203055at2"/>
<accession>A0A1X7JEI1</accession>
<sequence length="146" mass="17508">MKRLPFFSLAILLFSFVGLKAQEVESTEQEKLTYYEQRAREDAQFEQSHELVEEEEEEFWESQQDYEKQLKKRDKKAYKAYMKGKRDAYAEHRSHCDHHCHHSDHYHTHASFYYYHNEPYRYRSYSSGTTIRTGVGLSAPSVRIGL</sequence>
<keyword evidence="1" id="KW-0732">Signal</keyword>
<dbReference type="RefSeq" id="WP_085498119.1">
    <property type="nucleotide sequence ID" value="NZ_FXAO01000003.1"/>
</dbReference>
<feature type="chain" id="PRO_5012214311" evidence="1">
    <location>
        <begin position="22"/>
        <end position="146"/>
    </location>
</feature>
<dbReference type="AlphaFoldDB" id="A0A1X7JEI1"/>
<keyword evidence="3" id="KW-1185">Reference proteome</keyword>
<gene>
    <name evidence="2" type="ORF">SAMN03080602_01751</name>
</gene>
<protein>
    <submittedName>
        <fullName evidence="2">Uncharacterized protein</fullName>
    </submittedName>
</protein>
<name>A0A1X7JEI1_9FLAO</name>
<evidence type="ECO:0000313" key="3">
    <source>
        <dbReference type="Proteomes" id="UP000193420"/>
    </source>
</evidence>
<proteinExistence type="predicted"/>
<reference evidence="3" key="1">
    <citation type="submission" date="2017-04" db="EMBL/GenBank/DDBJ databases">
        <authorList>
            <person name="Varghese N."/>
            <person name="Submissions S."/>
        </authorList>
    </citation>
    <scope>NUCLEOTIDE SEQUENCE [LARGE SCALE GENOMIC DNA]</scope>
    <source>
        <strain evidence="3">DSM 19835</strain>
    </source>
</reference>
<feature type="signal peptide" evidence="1">
    <location>
        <begin position="1"/>
        <end position="21"/>
    </location>
</feature>
<dbReference type="Proteomes" id="UP000193420">
    <property type="component" value="Unassembled WGS sequence"/>
</dbReference>
<dbReference type="EMBL" id="FXAO01000003">
    <property type="protein sequence ID" value="SMG26455.1"/>
    <property type="molecule type" value="Genomic_DNA"/>
</dbReference>